<dbReference type="Gene3D" id="2.120.10.10">
    <property type="match status" value="2"/>
</dbReference>
<dbReference type="CDD" id="cd15482">
    <property type="entry name" value="Sialidase_non-viral"/>
    <property type="match status" value="1"/>
</dbReference>
<dbReference type="Pfam" id="PF04122">
    <property type="entry name" value="CW_binding_2"/>
    <property type="match status" value="1"/>
</dbReference>
<dbReference type="GO" id="GO:0030288">
    <property type="term" value="C:outer membrane-bounded periplasmic space"/>
    <property type="evidence" value="ECO:0007669"/>
    <property type="project" value="TreeGrafter"/>
</dbReference>
<dbReference type="PANTHER" id="PTHR30032:SF4">
    <property type="entry name" value="AMIDASE ENHANCER"/>
    <property type="match status" value="1"/>
</dbReference>
<reference evidence="2" key="1">
    <citation type="submission" date="2020-02" db="EMBL/GenBank/DDBJ databases">
        <authorList>
            <person name="Meier V. D."/>
        </authorList>
    </citation>
    <scope>NUCLEOTIDE SEQUENCE</scope>
    <source>
        <strain evidence="2">AVDCRST_MAG67</strain>
    </source>
</reference>
<evidence type="ECO:0000313" key="2">
    <source>
        <dbReference type="EMBL" id="CAA9517085.1"/>
    </source>
</evidence>
<proteinExistence type="predicted"/>
<evidence type="ECO:0000256" key="1">
    <source>
        <dbReference type="SAM" id="MobiDB-lite"/>
    </source>
</evidence>
<dbReference type="SUPFAM" id="SSF110296">
    <property type="entry name" value="Oligoxyloglucan reducing end-specific cellobiohydrolase"/>
    <property type="match status" value="1"/>
</dbReference>
<name>A0A6J4T9M7_9ACTN</name>
<organism evidence="2">
    <name type="scientific">uncultured Solirubrobacteraceae bacterium</name>
    <dbReference type="NCBI Taxonomy" id="1162706"/>
    <lineage>
        <taxon>Bacteria</taxon>
        <taxon>Bacillati</taxon>
        <taxon>Actinomycetota</taxon>
        <taxon>Thermoleophilia</taxon>
        <taxon>Solirubrobacterales</taxon>
        <taxon>Solirubrobacteraceae</taxon>
        <taxon>environmental samples</taxon>
    </lineage>
</organism>
<dbReference type="PANTHER" id="PTHR30032">
    <property type="entry name" value="N-ACETYLMURAMOYL-L-ALANINE AMIDASE-RELATED"/>
    <property type="match status" value="1"/>
</dbReference>
<protein>
    <submittedName>
        <fullName evidence="2">GH33</fullName>
    </submittedName>
</protein>
<dbReference type="InterPro" id="IPR007253">
    <property type="entry name" value="Cell_wall-bd_2"/>
</dbReference>
<dbReference type="AlphaFoldDB" id="A0A6J4T9M7"/>
<accession>A0A6J4T9M7</accession>
<dbReference type="EMBL" id="CADCVQ010000130">
    <property type="protein sequence ID" value="CAA9517085.1"/>
    <property type="molecule type" value="Genomic_DNA"/>
</dbReference>
<gene>
    <name evidence="2" type="ORF">AVDCRST_MAG67-3120</name>
</gene>
<sequence>MAAGVASPAAAQGGGQATAPSPTSPLRVGPNYPLTFPGAIPIYGRDAVSLAVNPRNSRHIVAMYSDYKTLWCEVVVSTDGGRKWRRTRLKAPAGFISPPCTVGSHLANFVDQGIAFGKGNNVYATFASGVLDEQGDSRGKSVLVARSTNGGRSFGVADVVLPGGDDPDVGPDYTLPKLVVKPGTGAAEDRIHVVANSDESEPRANPALADSPRAINRIMVTTSQDSGRTWGGKVSASPSEHTAIESSEIVLGRNDTLYVAWRTRTPQASGTGFEPEGTVVVGRSTDQGQTWTNVPAAGVKGFVYTGPVGAPYSRTPNPFTASTFPRLAADPRSGNVYLTYGNGERPLTQGQVRGADHFIHKDLDVYFQRSTDGGNTWSDPSRLNQQAPIQFEITQTRHPRMSVAPNGRLDVVWQDRRHWYLGPAKETGITGVCTHTHSECDEARIGDTYYRSSANGGASFSRERRITDRHINNDVGYDYRFGAYWDYGPRSIPLGNDRILFAWMDSRDGNTETDDMNIYFAQATLDGSRNIPVRRVRGTSASDLSVRMSRRAFPGGTEGTLAGTFASRPWTRVVIVNERDMPGALAGGVLGRAFVGPVLLTGRGGLSAAVRNEVTRLGPVGAFVIGGEQSLSPQVITDLAAAGVPEGQITRLEGTGAAGTAAAIATAMDRRSAEQKAAGKPAFREAVIVNPASPDAAAISVLAAHRRMPVLFTGANALPTETADALNALNIPRAIVVGSSQFVGAGVMGALPAPQRLSGATAVQTSRLIVAQSRRWGLPENVFFSTNAGRKMDAAVIGAAAARIGGMFVLSSGGATEAGRVINQLKMRSTTDHLVMVESGGSTGR</sequence>
<feature type="region of interest" description="Disordered" evidence="1">
    <location>
        <begin position="1"/>
        <end position="28"/>
    </location>
</feature>
<feature type="compositionally biased region" description="Low complexity" evidence="1">
    <location>
        <begin position="1"/>
        <end position="21"/>
    </location>
</feature>
<dbReference type="InterPro" id="IPR051922">
    <property type="entry name" value="Bact_Sporulation_Assoc"/>
</dbReference>